<protein>
    <submittedName>
        <fullName evidence="1">Uncharacterized protein</fullName>
    </submittedName>
</protein>
<proteinExistence type="predicted"/>
<dbReference type="EMBL" id="JBHUMQ010000001">
    <property type="protein sequence ID" value="MFD2692043.1"/>
    <property type="molecule type" value="Genomic_DNA"/>
</dbReference>
<dbReference type="Proteomes" id="UP001597399">
    <property type="component" value="Unassembled WGS sequence"/>
</dbReference>
<reference evidence="2" key="1">
    <citation type="journal article" date="2019" name="Int. J. Syst. Evol. Microbiol.">
        <title>The Global Catalogue of Microorganisms (GCM) 10K type strain sequencing project: providing services to taxonomists for standard genome sequencing and annotation.</title>
        <authorList>
            <consortium name="The Broad Institute Genomics Platform"/>
            <consortium name="The Broad Institute Genome Sequencing Center for Infectious Disease"/>
            <person name="Wu L."/>
            <person name="Ma J."/>
        </authorList>
    </citation>
    <scope>NUCLEOTIDE SEQUENCE [LARGE SCALE GENOMIC DNA]</scope>
    <source>
        <strain evidence="2">TISTR 2466</strain>
    </source>
</reference>
<keyword evidence="2" id="KW-1185">Reference proteome</keyword>
<sequence length="54" mass="6629">MDKNKKLNRKKQEDTILEKVYNLILDKQTQEDERNELIIFKNEDEKSEDFENDL</sequence>
<dbReference type="RefSeq" id="WP_253059180.1">
    <property type="nucleotide sequence ID" value="NZ_JAMXWM010000003.1"/>
</dbReference>
<accession>A0ABW5RX21</accession>
<gene>
    <name evidence="1" type="ORF">ACFSUE_00070</name>
</gene>
<name>A0ABW5RX21_9BACL</name>
<organism evidence="1 2">
    <name type="scientific">Sporolactobacillus shoreicorticis</name>
    <dbReference type="NCBI Taxonomy" id="1923877"/>
    <lineage>
        <taxon>Bacteria</taxon>
        <taxon>Bacillati</taxon>
        <taxon>Bacillota</taxon>
        <taxon>Bacilli</taxon>
        <taxon>Bacillales</taxon>
        <taxon>Sporolactobacillaceae</taxon>
        <taxon>Sporolactobacillus</taxon>
    </lineage>
</organism>
<evidence type="ECO:0000313" key="2">
    <source>
        <dbReference type="Proteomes" id="UP001597399"/>
    </source>
</evidence>
<comment type="caution">
    <text evidence="1">The sequence shown here is derived from an EMBL/GenBank/DDBJ whole genome shotgun (WGS) entry which is preliminary data.</text>
</comment>
<evidence type="ECO:0000313" key="1">
    <source>
        <dbReference type="EMBL" id="MFD2692043.1"/>
    </source>
</evidence>